<dbReference type="GO" id="GO:0016787">
    <property type="term" value="F:hydrolase activity"/>
    <property type="evidence" value="ECO:0007669"/>
    <property type="project" value="UniProtKB-KW"/>
</dbReference>
<protein>
    <submittedName>
        <fullName evidence="4">Alpha/beta hydrolase</fullName>
    </submittedName>
</protein>
<sequence>MRKPTFNAVAAALLSTVACAAYAQPPSTPAPPTAPEPALGDPMPERRVAFPGGVIASTDIVFSTIPGYRPITLDLYRATGASSPQPIIIYIHGGGWMNGHTRQSGAFSDFPAVLADLAARGYVVASLEYRLSREAPFPAAIDDVRTAIRFLKANAATYGIDAGRVGVWGGSAGGQLAALAALECGAAPAGADKANATQSDCVQAGVGWYGVYDFATMPKSNIPQAENVYLDCEKASCPADRVAAASPATHVDRRDPPMLLIHGTEDRVVPVSQSQELAAKLKAAQVPVTLDIIAGVGHSWIGANEAATRAASLRALDLTFRFFDARLKDGR</sequence>
<feature type="domain" description="BD-FAE-like" evidence="3">
    <location>
        <begin position="73"/>
        <end position="281"/>
    </location>
</feature>
<dbReference type="PANTHER" id="PTHR48081:SF13">
    <property type="entry name" value="ALPHA_BETA HYDROLASE"/>
    <property type="match status" value="1"/>
</dbReference>
<gene>
    <name evidence="4" type="ORF">D0Z70_06165</name>
</gene>
<keyword evidence="2" id="KW-0732">Signal</keyword>
<proteinExistence type="predicted"/>
<keyword evidence="1 4" id="KW-0378">Hydrolase</keyword>
<dbReference type="PROSITE" id="PS51257">
    <property type="entry name" value="PROKAR_LIPOPROTEIN"/>
    <property type="match status" value="1"/>
</dbReference>
<dbReference type="EMBL" id="QVRA01000004">
    <property type="protein sequence ID" value="RJG56232.1"/>
    <property type="molecule type" value="Genomic_DNA"/>
</dbReference>
<evidence type="ECO:0000256" key="1">
    <source>
        <dbReference type="ARBA" id="ARBA00022801"/>
    </source>
</evidence>
<evidence type="ECO:0000313" key="5">
    <source>
        <dbReference type="Proteomes" id="UP000283469"/>
    </source>
</evidence>
<dbReference type="Gene3D" id="3.40.50.1820">
    <property type="entry name" value="alpha/beta hydrolase"/>
    <property type="match status" value="1"/>
</dbReference>
<dbReference type="InterPro" id="IPR049492">
    <property type="entry name" value="BD-FAE-like_dom"/>
</dbReference>
<organism evidence="4 5">
    <name type="scientific">Sphingobium terrigena</name>
    <dbReference type="NCBI Taxonomy" id="2304063"/>
    <lineage>
        <taxon>Bacteria</taxon>
        <taxon>Pseudomonadati</taxon>
        <taxon>Pseudomonadota</taxon>
        <taxon>Alphaproteobacteria</taxon>
        <taxon>Sphingomonadales</taxon>
        <taxon>Sphingomonadaceae</taxon>
        <taxon>Sphingobium</taxon>
    </lineage>
</organism>
<accession>A0A418YVH0</accession>
<dbReference type="InterPro" id="IPR029058">
    <property type="entry name" value="AB_hydrolase_fold"/>
</dbReference>
<name>A0A418YVH0_9SPHN</name>
<dbReference type="SUPFAM" id="SSF53474">
    <property type="entry name" value="alpha/beta-Hydrolases"/>
    <property type="match status" value="1"/>
</dbReference>
<comment type="caution">
    <text evidence="4">The sequence shown here is derived from an EMBL/GenBank/DDBJ whole genome shotgun (WGS) entry which is preliminary data.</text>
</comment>
<dbReference type="Pfam" id="PF20434">
    <property type="entry name" value="BD-FAE"/>
    <property type="match status" value="1"/>
</dbReference>
<dbReference type="OrthoDB" id="9771666at2"/>
<feature type="chain" id="PRO_5019074705" evidence="2">
    <location>
        <begin position="24"/>
        <end position="331"/>
    </location>
</feature>
<evidence type="ECO:0000313" key="4">
    <source>
        <dbReference type="EMBL" id="RJG56232.1"/>
    </source>
</evidence>
<dbReference type="RefSeq" id="WP_119744569.1">
    <property type="nucleotide sequence ID" value="NZ_QVRA01000004.1"/>
</dbReference>
<evidence type="ECO:0000259" key="3">
    <source>
        <dbReference type="Pfam" id="PF20434"/>
    </source>
</evidence>
<dbReference type="AlphaFoldDB" id="A0A418YVH0"/>
<dbReference type="InterPro" id="IPR050300">
    <property type="entry name" value="GDXG_lipolytic_enzyme"/>
</dbReference>
<dbReference type="PANTHER" id="PTHR48081">
    <property type="entry name" value="AB HYDROLASE SUPERFAMILY PROTEIN C4A8.06C"/>
    <property type="match status" value="1"/>
</dbReference>
<evidence type="ECO:0000256" key="2">
    <source>
        <dbReference type="SAM" id="SignalP"/>
    </source>
</evidence>
<dbReference type="Proteomes" id="UP000283469">
    <property type="component" value="Unassembled WGS sequence"/>
</dbReference>
<reference evidence="4 5" key="1">
    <citation type="submission" date="2018-08" db="EMBL/GenBank/DDBJ databases">
        <title>Sphingobium sp. EO9.</title>
        <authorList>
            <person name="Park Y."/>
            <person name="Kim K.H."/>
            <person name="Jeon C.O."/>
        </authorList>
    </citation>
    <scope>NUCLEOTIDE SEQUENCE [LARGE SCALE GENOMIC DNA]</scope>
    <source>
        <strain evidence="4 5">EO9</strain>
    </source>
</reference>
<keyword evidence="5" id="KW-1185">Reference proteome</keyword>
<feature type="signal peptide" evidence="2">
    <location>
        <begin position="1"/>
        <end position="23"/>
    </location>
</feature>